<gene>
    <name evidence="1" type="ORF">CO077_00095</name>
</gene>
<dbReference type="EMBL" id="PFTB01000004">
    <property type="protein sequence ID" value="PJB99735.1"/>
    <property type="molecule type" value="Genomic_DNA"/>
</dbReference>
<proteinExistence type="predicted"/>
<dbReference type="Proteomes" id="UP000228875">
    <property type="component" value="Unassembled WGS sequence"/>
</dbReference>
<sequence length="74" mass="8201">MEEITIQVALKPKHGRRAIVKGDKAKAIKEAVEQILDRGETLPKDFSLAETAAMAIAQGCTTPQEIIDYIERHI</sequence>
<protein>
    <submittedName>
        <fullName evidence="1">Uncharacterized protein</fullName>
    </submittedName>
</protein>
<evidence type="ECO:0000313" key="2">
    <source>
        <dbReference type="Proteomes" id="UP000228875"/>
    </source>
</evidence>
<comment type="caution">
    <text evidence="1">The sequence shown here is derived from an EMBL/GenBank/DDBJ whole genome shotgun (WGS) entry which is preliminary data.</text>
</comment>
<organism evidence="1 2">
    <name type="scientific">Candidatus Nealsonbacteria bacterium CG_4_9_14_0_8_um_filter_35_12</name>
    <dbReference type="NCBI Taxonomy" id="1974692"/>
    <lineage>
        <taxon>Bacteria</taxon>
        <taxon>Candidatus Nealsoniibacteriota</taxon>
    </lineage>
</organism>
<reference evidence="2" key="1">
    <citation type="submission" date="2017-09" db="EMBL/GenBank/DDBJ databases">
        <title>Depth-based differentiation of microbial function through sediment-hosted aquifers and enrichment of novel symbionts in the deep terrestrial subsurface.</title>
        <authorList>
            <person name="Probst A.J."/>
            <person name="Ladd B."/>
            <person name="Jarett J.K."/>
            <person name="Geller-Mcgrath D.E."/>
            <person name="Sieber C.M.K."/>
            <person name="Emerson J.B."/>
            <person name="Anantharaman K."/>
            <person name="Thomas B.C."/>
            <person name="Malmstrom R."/>
            <person name="Stieglmeier M."/>
            <person name="Klingl A."/>
            <person name="Woyke T."/>
            <person name="Ryan C.M."/>
            <person name="Banfield J.F."/>
        </authorList>
    </citation>
    <scope>NUCLEOTIDE SEQUENCE [LARGE SCALE GENOMIC DNA]</scope>
</reference>
<name>A0A2M8DNN0_9BACT</name>
<evidence type="ECO:0000313" key="1">
    <source>
        <dbReference type="EMBL" id="PJB99735.1"/>
    </source>
</evidence>
<dbReference type="AlphaFoldDB" id="A0A2M8DNN0"/>
<accession>A0A2M8DNN0</accession>